<proteinExistence type="predicted"/>
<keyword evidence="2" id="KW-1185">Reference proteome</keyword>
<gene>
    <name evidence="1" type="ORF">IMZ38_03145</name>
</gene>
<dbReference type="RefSeq" id="WP_193436712.1">
    <property type="nucleotide sequence ID" value="NZ_CP063144.1"/>
</dbReference>
<dbReference type="KEGG" id="tcs:IMZ38_03145"/>
<dbReference type="EMBL" id="CP063144">
    <property type="protein sequence ID" value="QOR94916.1"/>
    <property type="molecule type" value="Genomic_DNA"/>
</dbReference>
<evidence type="ECO:0000313" key="1">
    <source>
        <dbReference type="EMBL" id="QOR94916.1"/>
    </source>
</evidence>
<sequence>MESSSQFDIYITCEKDCPLRYVEALAMIGLLEKAEVVECGEERFRKIRGVVVTGRVVETRCFLDEEVNQSLRIINIYLGFARSNKAREKLTVVEPGASGSEAL</sequence>
<reference evidence="1 2" key="1">
    <citation type="submission" date="2020-10" db="EMBL/GenBank/DDBJ databases">
        <title>Complete genome sequence of Thermosphaera aggregans strain 3507.</title>
        <authorList>
            <person name="Zayulina K.S."/>
            <person name="Elcheninov A.G."/>
            <person name="Toshchakov S.V."/>
            <person name="Kublanov I.V."/>
            <person name="Kochetkova T.V."/>
        </authorList>
    </citation>
    <scope>NUCLEOTIDE SEQUENCE [LARGE SCALE GENOMIC DNA]</scope>
    <source>
        <strain evidence="1 2">3507</strain>
    </source>
</reference>
<accession>A0A7M1US97</accession>
<dbReference type="OrthoDB" id="18663at2157"/>
<evidence type="ECO:0000313" key="2">
    <source>
        <dbReference type="Proteomes" id="UP000593766"/>
    </source>
</evidence>
<name>A0A7M1US97_9CREN</name>
<dbReference type="GeneID" id="59454381"/>
<dbReference type="AlphaFoldDB" id="A0A7M1US97"/>
<protein>
    <submittedName>
        <fullName evidence="1">Uncharacterized protein</fullName>
    </submittedName>
</protein>
<organism evidence="1 2">
    <name type="scientific">Thermosphaera chiliense</name>
    <dbReference type="NCBI Taxonomy" id="3402707"/>
    <lineage>
        <taxon>Archaea</taxon>
        <taxon>Thermoproteota</taxon>
        <taxon>Thermoprotei</taxon>
        <taxon>Desulfurococcales</taxon>
        <taxon>Desulfurococcaceae</taxon>
        <taxon>Thermosphaera</taxon>
    </lineage>
</organism>
<dbReference type="Proteomes" id="UP000593766">
    <property type="component" value="Chromosome"/>
</dbReference>